<sequence>MPGPSCKPTAQTAATALLRDLLADEASSGIHATLEGCKELGTRVAALELGAQQLLAAVLGLPSVTSLIETMQSLTPESLRMRREELRNMGLGTQHHAPDTSAHV</sequence>
<reference evidence="1" key="1">
    <citation type="journal article" date="2021" name="Proc. Natl. Acad. Sci. U.S.A.">
        <title>Three genomes in the algal genus Volvox reveal the fate of a haploid sex-determining region after a transition to homothallism.</title>
        <authorList>
            <person name="Yamamoto K."/>
            <person name="Hamaji T."/>
            <person name="Kawai-Toyooka H."/>
            <person name="Matsuzaki R."/>
            <person name="Takahashi F."/>
            <person name="Nishimura Y."/>
            <person name="Kawachi M."/>
            <person name="Noguchi H."/>
            <person name="Minakuchi Y."/>
            <person name="Umen J.G."/>
            <person name="Toyoda A."/>
            <person name="Nozaki H."/>
        </authorList>
    </citation>
    <scope>NUCLEOTIDE SEQUENCE</scope>
    <source>
        <strain evidence="1">NIES-3786</strain>
    </source>
</reference>
<comment type="caution">
    <text evidence="1">The sequence shown here is derived from an EMBL/GenBank/DDBJ whole genome shotgun (WGS) entry which is preliminary data.</text>
</comment>
<evidence type="ECO:0000313" key="2">
    <source>
        <dbReference type="Proteomes" id="UP000747110"/>
    </source>
</evidence>
<dbReference type="EMBL" id="BNCP01000007">
    <property type="protein sequence ID" value="GIL75435.1"/>
    <property type="molecule type" value="Genomic_DNA"/>
</dbReference>
<proteinExistence type="predicted"/>
<name>A0A8J4FLA5_9CHLO</name>
<gene>
    <name evidence="1" type="ORF">Vretifemale_5222</name>
</gene>
<organism evidence="1 2">
    <name type="scientific">Volvox reticuliferus</name>
    <dbReference type="NCBI Taxonomy" id="1737510"/>
    <lineage>
        <taxon>Eukaryota</taxon>
        <taxon>Viridiplantae</taxon>
        <taxon>Chlorophyta</taxon>
        <taxon>core chlorophytes</taxon>
        <taxon>Chlorophyceae</taxon>
        <taxon>CS clade</taxon>
        <taxon>Chlamydomonadales</taxon>
        <taxon>Volvocaceae</taxon>
        <taxon>Volvox</taxon>
    </lineage>
</organism>
<dbReference type="OrthoDB" id="76265at2759"/>
<dbReference type="Proteomes" id="UP000747110">
    <property type="component" value="Unassembled WGS sequence"/>
</dbReference>
<keyword evidence="2" id="KW-1185">Reference proteome</keyword>
<accession>A0A8J4FLA5</accession>
<dbReference type="AlphaFoldDB" id="A0A8J4FLA5"/>
<protein>
    <submittedName>
        <fullName evidence="1">Uncharacterized protein</fullName>
    </submittedName>
</protein>
<evidence type="ECO:0000313" key="1">
    <source>
        <dbReference type="EMBL" id="GIL75435.1"/>
    </source>
</evidence>